<organism evidence="2 3">
    <name type="scientific">candidate division WOR-1 bacterium RIFCSPHIGHO2_01_FULL_53_15</name>
    <dbReference type="NCBI Taxonomy" id="1802564"/>
    <lineage>
        <taxon>Bacteria</taxon>
        <taxon>Bacillati</taxon>
        <taxon>Saganbacteria</taxon>
    </lineage>
</organism>
<comment type="caution">
    <text evidence="2">The sequence shown here is derived from an EMBL/GenBank/DDBJ whole genome shotgun (WGS) entry which is preliminary data.</text>
</comment>
<gene>
    <name evidence="2" type="ORF">A2625_05855</name>
</gene>
<evidence type="ECO:0000313" key="2">
    <source>
        <dbReference type="EMBL" id="OGB89640.1"/>
    </source>
</evidence>
<keyword evidence="1" id="KW-0812">Transmembrane</keyword>
<dbReference type="Pfam" id="PF04977">
    <property type="entry name" value="DivIC"/>
    <property type="match status" value="1"/>
</dbReference>
<evidence type="ECO:0008006" key="4">
    <source>
        <dbReference type="Google" id="ProtNLM"/>
    </source>
</evidence>
<evidence type="ECO:0000256" key="1">
    <source>
        <dbReference type="SAM" id="Phobius"/>
    </source>
</evidence>
<keyword evidence="1" id="KW-1133">Transmembrane helix</keyword>
<evidence type="ECO:0000313" key="3">
    <source>
        <dbReference type="Proteomes" id="UP000178724"/>
    </source>
</evidence>
<feature type="transmembrane region" description="Helical" evidence="1">
    <location>
        <begin position="6"/>
        <end position="24"/>
    </location>
</feature>
<dbReference type="InterPro" id="IPR007060">
    <property type="entry name" value="FtsL/DivIC"/>
</dbReference>
<sequence>MKRFGWLLFVLLIIYFIFLIRQDIIDHLDLKRDRAKMLTALETEKTSTSLLNRRLSELKSDDMIEELARTKLGLIKKGETAYKVVK</sequence>
<protein>
    <recommendedName>
        <fullName evidence="4">Cell division protein FtsB</fullName>
    </recommendedName>
</protein>
<proteinExistence type="predicted"/>
<dbReference type="EMBL" id="METM01000021">
    <property type="protein sequence ID" value="OGB89640.1"/>
    <property type="molecule type" value="Genomic_DNA"/>
</dbReference>
<name>A0A1F4Q189_UNCSA</name>
<dbReference type="AlphaFoldDB" id="A0A1F4Q189"/>
<keyword evidence="1" id="KW-0472">Membrane</keyword>
<reference evidence="2 3" key="1">
    <citation type="journal article" date="2016" name="Nat. Commun.">
        <title>Thousands of microbial genomes shed light on interconnected biogeochemical processes in an aquifer system.</title>
        <authorList>
            <person name="Anantharaman K."/>
            <person name="Brown C.T."/>
            <person name="Hug L.A."/>
            <person name="Sharon I."/>
            <person name="Castelle C.J."/>
            <person name="Probst A.J."/>
            <person name="Thomas B.C."/>
            <person name="Singh A."/>
            <person name="Wilkins M.J."/>
            <person name="Karaoz U."/>
            <person name="Brodie E.L."/>
            <person name="Williams K.H."/>
            <person name="Hubbard S.S."/>
            <person name="Banfield J.F."/>
        </authorList>
    </citation>
    <scope>NUCLEOTIDE SEQUENCE [LARGE SCALE GENOMIC DNA]</scope>
</reference>
<accession>A0A1F4Q189</accession>
<dbReference type="Proteomes" id="UP000178724">
    <property type="component" value="Unassembled WGS sequence"/>
</dbReference>